<dbReference type="GO" id="GO:0005042">
    <property type="term" value="F:netrin receptor activity"/>
    <property type="evidence" value="ECO:0007669"/>
    <property type="project" value="UniProtKB-UniRule"/>
</dbReference>
<comment type="subcellular location">
    <subcellularLocation>
        <location evidence="1">Cell membrane</location>
        <topology evidence="1">Single-pass type I membrane protein</topology>
    </subcellularLocation>
</comment>
<dbReference type="Pfam" id="PF00791">
    <property type="entry name" value="ZU5"/>
    <property type="match status" value="1"/>
</dbReference>
<feature type="domain" description="ZU5" evidence="4">
    <location>
        <begin position="398"/>
        <end position="509"/>
    </location>
</feature>
<feature type="domain" description="PH" evidence="3">
    <location>
        <begin position="28"/>
        <end position="130"/>
    </location>
</feature>
<reference evidence="5 6" key="1">
    <citation type="journal article" date="2023" name="BMC Biol.">
        <title>The compact genome of the sponge Oopsacas minuta (Hexactinellida) is lacking key metazoan core genes.</title>
        <authorList>
            <person name="Santini S."/>
            <person name="Schenkelaars Q."/>
            <person name="Jourda C."/>
            <person name="Duchesne M."/>
            <person name="Belahbib H."/>
            <person name="Rocher C."/>
            <person name="Selva M."/>
            <person name="Riesgo A."/>
            <person name="Vervoort M."/>
            <person name="Leys S.P."/>
            <person name="Kodjabachian L."/>
            <person name="Le Bivic A."/>
            <person name="Borchiellini C."/>
            <person name="Claverie J.M."/>
            <person name="Renard E."/>
        </authorList>
    </citation>
    <scope>NUCLEOTIDE SEQUENCE [LARGE SCALE GENOMIC DNA]</scope>
    <source>
        <strain evidence="5">SPO-2</strain>
    </source>
</reference>
<comment type="function">
    <text evidence="1">Receptor for netrin required for axon guidance. Mediates axon repulsion of neuronal growth cones in the developing nervous system upon ligand binding.</text>
</comment>
<comment type="similarity">
    <text evidence="1">Belongs to the unc-5 family.</text>
</comment>
<dbReference type="PANTHER" id="PTHR12582">
    <property type="entry name" value="NETRIN RECEPTOR UNC5"/>
    <property type="match status" value="1"/>
</dbReference>
<dbReference type="GO" id="GO:0005886">
    <property type="term" value="C:plasma membrane"/>
    <property type="evidence" value="ECO:0007669"/>
    <property type="project" value="UniProtKB-SubCell"/>
</dbReference>
<name>A0AAV7JPP6_9METZ</name>
<dbReference type="SMART" id="SM00233">
    <property type="entry name" value="PH"/>
    <property type="match status" value="1"/>
</dbReference>
<dbReference type="SUPFAM" id="SSF50729">
    <property type="entry name" value="PH domain-like"/>
    <property type="match status" value="1"/>
</dbReference>
<keyword evidence="1" id="KW-0393">Immunoglobulin domain</keyword>
<proteinExistence type="inferred from homology"/>
<feature type="compositionally biased region" description="Polar residues" evidence="2">
    <location>
        <begin position="335"/>
        <end position="344"/>
    </location>
</feature>
<feature type="region of interest" description="Disordered" evidence="2">
    <location>
        <begin position="288"/>
        <end position="356"/>
    </location>
</feature>
<dbReference type="PROSITE" id="PS51145">
    <property type="entry name" value="ZU5"/>
    <property type="match status" value="1"/>
</dbReference>
<accession>A0AAV7JPP6</accession>
<dbReference type="PANTHER" id="PTHR12582:SF47">
    <property type="entry name" value="NETRIN RECEPTOR UNC-5"/>
    <property type="match status" value="1"/>
</dbReference>
<keyword evidence="1" id="KW-0217">Developmental protein</keyword>
<keyword evidence="6" id="KW-1185">Reference proteome</keyword>
<dbReference type="SMART" id="SM00218">
    <property type="entry name" value="ZU5"/>
    <property type="match status" value="1"/>
</dbReference>
<evidence type="ECO:0000256" key="1">
    <source>
        <dbReference type="RuleBase" id="RU367033"/>
    </source>
</evidence>
<feature type="compositionally biased region" description="Basic and acidic residues" evidence="2">
    <location>
        <begin position="300"/>
        <end position="314"/>
    </location>
</feature>
<organism evidence="5 6">
    <name type="scientific">Oopsacas minuta</name>
    <dbReference type="NCBI Taxonomy" id="111878"/>
    <lineage>
        <taxon>Eukaryota</taxon>
        <taxon>Metazoa</taxon>
        <taxon>Porifera</taxon>
        <taxon>Hexactinellida</taxon>
        <taxon>Hexasterophora</taxon>
        <taxon>Lyssacinosida</taxon>
        <taxon>Leucopsacidae</taxon>
        <taxon>Oopsacas</taxon>
    </lineage>
</organism>
<dbReference type="Proteomes" id="UP001165289">
    <property type="component" value="Unassembled WGS sequence"/>
</dbReference>
<dbReference type="Pfam" id="PF00169">
    <property type="entry name" value="PH"/>
    <property type="match status" value="1"/>
</dbReference>
<sequence>MKPNNMAKRCSHSPLVDCSKCHQRPYPEILMSGYLTKSPPLNKSNILRRWKTRYFVLRVDATLEYFQNNKSPSALGVINLEHTQRLEAGLETRKYGNIFDLIMPNRTYFFSAGHLDIMFEWVSQIKHILGIDEDVVYPQKSVPKSRNPGDPLLQYYVRNMSREGVRTPRTVPALLTQTEIERRDTSDSEEDRPATPQEIKVQEIEEVKFRESLVRSHHYTIISRNKTGNDLILKDPLETDALGPRWDERNTSFSKFKELILTTSKELIPPAPPTKFYSNYELSSSSASVPEYSVMNKSSDSNERMEFKRVRSVEESIEPNPPPIPPKIGSKSPRNSESLSNQPTPKDRQRLPSMGKISKIRVSGSIKEGMGKFSRPLPLDSDEQPSVTDDSEVVCFGAIVKKVFGFNGGRITFRDSNIEVEVPRGAISEEPIQGFYFKVSPDCGFVEERASERCVTHVCSPLLQFGPEGAKFDQPIRIKMPHCLNLHVEDYHVQLILAYGDVFSPKGMNYLRIEACKEDFEFAMFSFNTILGPVVFNLQSDFVILEISHFVFQWVQLVGVSRCAQSGRELCVVSKRARLACFLSEPSELMSSLSLYIYNDYNDVFNKIVESEQKNHSQFLCETEPFLLAAEGIITYVHIAISDLEFGYKINGRHKQAIAIPAWGNTHHKCVFKLEKLFADATKPFTCLLKLFTDEDLVTSLDIEAVNTEPKRVTQIIREISTPNRCQELADTLGLSVSVSNVFPMSLLSEAQRKYGCELEKVSETLKQLDVAELLLSPTSSKQ</sequence>
<dbReference type="InterPro" id="IPR001849">
    <property type="entry name" value="PH_domain"/>
</dbReference>
<dbReference type="Gene3D" id="2.60.220.30">
    <property type="match status" value="1"/>
</dbReference>
<dbReference type="InterPro" id="IPR037936">
    <property type="entry name" value="UNC5A-D"/>
</dbReference>
<evidence type="ECO:0000313" key="6">
    <source>
        <dbReference type="Proteomes" id="UP001165289"/>
    </source>
</evidence>
<dbReference type="Gene3D" id="2.30.29.30">
    <property type="entry name" value="Pleckstrin-homology domain (PH domain)/Phosphotyrosine-binding domain (PTB)"/>
    <property type="match status" value="1"/>
</dbReference>
<gene>
    <name evidence="5" type="ORF">LOD99_5811</name>
</gene>
<dbReference type="PROSITE" id="PS50003">
    <property type="entry name" value="PH_DOMAIN"/>
    <property type="match status" value="1"/>
</dbReference>
<protein>
    <recommendedName>
        <fullName evidence="1">Netrin receptor UNC5</fullName>
    </recommendedName>
</protein>
<comment type="caution">
    <text evidence="5">The sequence shown here is derived from an EMBL/GenBank/DDBJ whole genome shotgun (WGS) entry which is preliminary data.</text>
</comment>
<dbReference type="EMBL" id="JAKMXF010000309">
    <property type="protein sequence ID" value="KAI6650972.1"/>
    <property type="molecule type" value="Genomic_DNA"/>
</dbReference>
<dbReference type="AlphaFoldDB" id="A0AAV7JPP6"/>
<dbReference type="InterPro" id="IPR011993">
    <property type="entry name" value="PH-like_dom_sf"/>
</dbReference>
<evidence type="ECO:0000256" key="2">
    <source>
        <dbReference type="SAM" id="MobiDB-lite"/>
    </source>
</evidence>
<keyword evidence="1" id="KW-0675">Receptor</keyword>
<evidence type="ECO:0000259" key="3">
    <source>
        <dbReference type="PROSITE" id="PS50003"/>
    </source>
</evidence>
<dbReference type="InterPro" id="IPR000906">
    <property type="entry name" value="ZU5_dom"/>
</dbReference>
<evidence type="ECO:0000259" key="4">
    <source>
        <dbReference type="PROSITE" id="PS51145"/>
    </source>
</evidence>
<evidence type="ECO:0000313" key="5">
    <source>
        <dbReference type="EMBL" id="KAI6650972.1"/>
    </source>
</evidence>